<organism evidence="2 3">
    <name type="scientific">Vibrio zhanjiangensis</name>
    <dbReference type="NCBI Taxonomy" id="1046128"/>
    <lineage>
        <taxon>Bacteria</taxon>
        <taxon>Pseudomonadati</taxon>
        <taxon>Pseudomonadota</taxon>
        <taxon>Gammaproteobacteria</taxon>
        <taxon>Vibrionales</taxon>
        <taxon>Vibrionaceae</taxon>
        <taxon>Vibrio</taxon>
    </lineage>
</organism>
<dbReference type="InterPro" id="IPR014121">
    <property type="entry name" value="TraN_Ftype"/>
</dbReference>
<proteinExistence type="predicted"/>
<dbReference type="Pfam" id="PF06986">
    <property type="entry name" value="F_T4SS_TraN"/>
    <property type="match status" value="1"/>
</dbReference>
<sequence length="571" mass="63143">MNRVMALGWLIVSATTLANEQQRFTDNANWARQTAESLQTTQSLPLNINDYCKDAACQREIANPSQTQLNDANMDSEKTRAMADNELAQGIEDNLTKPRPDFRQDTKFRFALLSQENAYEITHGISNQYVNCDANQQCLFDDQINHCFAPTRSPVPCFKIPQFTPTAIPATYTCPEGQLSGRHCLVARAECRYNYSNYWRADTYCQRSGTGNYAMWNGNMVRAPFFKGRMISSSSMNCERGSGQAWSYMHEVCRPYTQSIPATPTCPAGYGLSGAQCVKNAVSWKTDCALLPECQPVSEHCVEGPATRTINGVPVTLPCWKFEVLHECDLPDTCAPLSECTENGRQCSQRQNGVCIEEKISKTCVIKTCRDVSLECGEQSFCLDGECYVPTPETSHDFDQAAASLAGVSEAAKGLGDPPRIFTGTPMKCSKKALGIADCCKDGGWGTDIGLAKCSEEEKALGLAKEKGLTIYIGEYCAEKILGKCIRKKRAYCRYDSLLGKIIQQQGALAQLGKTLGSPEHPTCAPITPDELASIHFEHIDFTEFYPEMHSNTQLPDPSHIQQRLQSAMQP</sequence>
<protein>
    <recommendedName>
        <fullName evidence="4">Type-F conjugative transfer system mating-pair stabilization protein TraN</fullName>
    </recommendedName>
</protein>
<dbReference type="EMBL" id="BSPW01000123">
    <property type="protein sequence ID" value="GLT20479.1"/>
    <property type="molecule type" value="Genomic_DNA"/>
</dbReference>
<evidence type="ECO:0000256" key="1">
    <source>
        <dbReference type="SAM" id="MobiDB-lite"/>
    </source>
</evidence>
<accession>A0ABQ6F680</accession>
<keyword evidence="3" id="KW-1185">Reference proteome</keyword>
<evidence type="ECO:0008006" key="4">
    <source>
        <dbReference type="Google" id="ProtNLM"/>
    </source>
</evidence>
<dbReference type="Proteomes" id="UP001157138">
    <property type="component" value="Unassembled WGS sequence"/>
</dbReference>
<feature type="region of interest" description="Disordered" evidence="1">
    <location>
        <begin position="551"/>
        <end position="571"/>
    </location>
</feature>
<dbReference type="RefSeq" id="WP_284194307.1">
    <property type="nucleotide sequence ID" value="NZ_BSPW01000123.1"/>
</dbReference>
<evidence type="ECO:0000313" key="3">
    <source>
        <dbReference type="Proteomes" id="UP001157138"/>
    </source>
</evidence>
<comment type="caution">
    <text evidence="2">The sequence shown here is derived from an EMBL/GenBank/DDBJ whole genome shotgun (WGS) entry which is preliminary data.</text>
</comment>
<evidence type="ECO:0000313" key="2">
    <source>
        <dbReference type="EMBL" id="GLT20479.1"/>
    </source>
</evidence>
<reference evidence="3" key="1">
    <citation type="journal article" date="2019" name="Int. J. Syst. Evol. Microbiol.">
        <title>The Global Catalogue of Microorganisms (GCM) 10K type strain sequencing project: providing services to taxonomists for standard genome sequencing and annotation.</title>
        <authorList>
            <consortium name="The Broad Institute Genomics Platform"/>
            <consortium name="The Broad Institute Genome Sequencing Center for Infectious Disease"/>
            <person name="Wu L."/>
            <person name="Ma J."/>
        </authorList>
    </citation>
    <scope>NUCLEOTIDE SEQUENCE [LARGE SCALE GENOMIC DNA]</scope>
    <source>
        <strain evidence="3">NBRC 108723</strain>
    </source>
</reference>
<name>A0ABQ6F680_9VIBR</name>
<gene>
    <name evidence="2" type="ORF">GCM10007938_42640</name>
</gene>
<dbReference type="NCBIfam" id="TIGR02750">
    <property type="entry name" value="TraN_Ftype"/>
    <property type="match status" value="1"/>
</dbReference>